<dbReference type="OrthoDB" id="432234at2759"/>
<evidence type="ECO:0000313" key="2">
    <source>
        <dbReference type="Proteomes" id="UP001152087"/>
    </source>
</evidence>
<gene>
    <name evidence="1" type="ORF">NW755_013871</name>
</gene>
<comment type="caution">
    <text evidence="1">The sequence shown here is derived from an EMBL/GenBank/DDBJ whole genome shotgun (WGS) entry which is preliminary data.</text>
</comment>
<dbReference type="EMBL" id="JAOQAV010000107">
    <property type="protein sequence ID" value="KAJ4177419.1"/>
    <property type="molecule type" value="Genomic_DNA"/>
</dbReference>
<dbReference type="Gene3D" id="3.40.50.300">
    <property type="entry name" value="P-loop containing nucleotide triphosphate hydrolases"/>
    <property type="match status" value="1"/>
</dbReference>
<dbReference type="InterPro" id="IPR051055">
    <property type="entry name" value="PIF1_helicase"/>
</dbReference>
<organism evidence="1 2">
    <name type="scientific">Fusarium falciforme</name>
    <dbReference type="NCBI Taxonomy" id="195108"/>
    <lineage>
        <taxon>Eukaryota</taxon>
        <taxon>Fungi</taxon>
        <taxon>Dikarya</taxon>
        <taxon>Ascomycota</taxon>
        <taxon>Pezizomycotina</taxon>
        <taxon>Sordariomycetes</taxon>
        <taxon>Hypocreomycetidae</taxon>
        <taxon>Hypocreales</taxon>
        <taxon>Nectriaceae</taxon>
        <taxon>Fusarium</taxon>
        <taxon>Fusarium solani species complex</taxon>
    </lineage>
</organism>
<dbReference type="AlphaFoldDB" id="A0A9W8QRX8"/>
<dbReference type="PANTHER" id="PTHR47642:SF6">
    <property type="entry name" value="ATP-DEPENDENT DNA HELICASE"/>
    <property type="match status" value="1"/>
</dbReference>
<sequence length="390" mass="44313">MQNGRLSEETFCQFHFPRATRPQAILSRNFNPNYPVYYGARNDTKFDNFNRTLIMPWLANINTSLCTSKPAVINYVVKYVGKAEKKSNGYKGIAQAILSRVNANRGVVGFVAKFMNRLIGERETGLSRKFNIHCLTWTYIKVQEPFRPSICRHPHHFWKADFVPESEDEVRSAKNPYQKYLGRPNSFKNCNETFESYVDAYLHCKTVHAGAHPDDYFNGIDEPWRKKQSWQEIAALLPQDQPDTEEVEMLGNRPIDLAFDWDSYIGKFPQLYVQKHEYWVSLRQCYSQQAAASIDDAVVDSLNPEQRLAYGLFVDHLEQTIDPNRPHPAPLLLQVDGRGGNGKSSLIYAIFVALNSRKAGCVARAAPTSIAANAINGSTLHSMLCLPVSK</sequence>
<evidence type="ECO:0000313" key="1">
    <source>
        <dbReference type="EMBL" id="KAJ4177419.1"/>
    </source>
</evidence>
<evidence type="ECO:0008006" key="3">
    <source>
        <dbReference type="Google" id="ProtNLM"/>
    </source>
</evidence>
<reference evidence="1" key="1">
    <citation type="submission" date="2022-09" db="EMBL/GenBank/DDBJ databases">
        <title>Fusarium specimens isolated from Avocado Roots.</title>
        <authorList>
            <person name="Stajich J."/>
            <person name="Roper C."/>
            <person name="Heimlech-Rivalta G."/>
        </authorList>
    </citation>
    <scope>NUCLEOTIDE SEQUENCE</scope>
    <source>
        <strain evidence="1">A02</strain>
    </source>
</reference>
<protein>
    <recommendedName>
        <fullName evidence="3">DNA helicase</fullName>
    </recommendedName>
</protein>
<accession>A0A9W8QRX8</accession>
<keyword evidence="2" id="KW-1185">Reference proteome</keyword>
<dbReference type="PANTHER" id="PTHR47642">
    <property type="entry name" value="ATP-DEPENDENT DNA HELICASE"/>
    <property type="match status" value="1"/>
</dbReference>
<dbReference type="Proteomes" id="UP001152087">
    <property type="component" value="Unassembled WGS sequence"/>
</dbReference>
<dbReference type="InterPro" id="IPR027417">
    <property type="entry name" value="P-loop_NTPase"/>
</dbReference>
<proteinExistence type="predicted"/>
<name>A0A9W8QRX8_9HYPO</name>